<feature type="coiled-coil region" evidence="1">
    <location>
        <begin position="28"/>
        <end position="69"/>
    </location>
</feature>
<dbReference type="GO" id="GO:0008168">
    <property type="term" value="F:methyltransferase activity"/>
    <property type="evidence" value="ECO:0007669"/>
    <property type="project" value="UniProtKB-KW"/>
</dbReference>
<name>A0ABV2CMQ5_9RHOO</name>
<dbReference type="RefSeq" id="WP_345924368.1">
    <property type="nucleotide sequence ID" value="NZ_JBDIVF010000001.1"/>
</dbReference>
<keyword evidence="2" id="KW-0489">Methyltransferase</keyword>
<comment type="caution">
    <text evidence="2">The sequence shown here is derived from an EMBL/GenBank/DDBJ whole genome shotgun (WGS) entry which is preliminary data.</text>
</comment>
<keyword evidence="2" id="KW-0808">Transferase</keyword>
<dbReference type="EMBL" id="JBEWLZ010000002">
    <property type="protein sequence ID" value="MET1489196.1"/>
    <property type="molecule type" value="Genomic_DNA"/>
</dbReference>
<gene>
    <name evidence="2" type="ORF">ABVT11_05125</name>
</gene>
<evidence type="ECO:0000313" key="2">
    <source>
        <dbReference type="EMBL" id="MET1489196.1"/>
    </source>
</evidence>
<proteinExistence type="predicted"/>
<reference evidence="2 3" key="1">
    <citation type="submission" date="2024-07" db="EMBL/GenBank/DDBJ databases">
        <title>Uliginosibacterium paludis KCTC:42655.</title>
        <authorList>
            <person name="Kim M.K."/>
        </authorList>
    </citation>
    <scope>NUCLEOTIDE SEQUENCE [LARGE SCALE GENOMIC DNA]</scope>
    <source>
        <strain evidence="2 3">KCTC 42655</strain>
    </source>
</reference>
<protein>
    <submittedName>
        <fullName evidence="2">Methyltransferase domain-containing protein</fullName>
    </submittedName>
</protein>
<evidence type="ECO:0000256" key="1">
    <source>
        <dbReference type="SAM" id="Coils"/>
    </source>
</evidence>
<accession>A0ABV2CMQ5</accession>
<dbReference type="Gene3D" id="3.40.50.150">
    <property type="entry name" value="Vaccinia Virus protein VP39"/>
    <property type="match status" value="1"/>
</dbReference>
<sequence length="395" mass="44142">MNWIRSAVIKSFNGLRSVRRIFGLPALADQALAQLRDAQILLRIVEERSRSLERQADAALELVRVVEERSRIIESQLNDVRTISATAAQQASAIEIGMNTINAERCQISDSLLHVKSVSTVLDQRTQSLMHQSTLQQVSIDFVIDSLHKTYVESLKRGSIVSLDISKSVLVETDYPVAVQSNDHLYPESTAEGVVRPTPFVLNSIEILGKNFRFLDLGVGGGGLVYEMAVHGVMAVGVDGSDFCRRNEIGFWPLLPGRLHTCDITKPFCIKSAEASVEIRFDLISSWEVLEHIAEVDLPGVLANVRNLLAPGGYFVGSISCVEYLSRDGVPYHVTVKSRDWWRALFWANGLAFLDDPLFRYDSFPRGNGWKFQDFHNYANNPSEGFHFVSRLCVS</sequence>
<organism evidence="2 3">
    <name type="scientific">Uliginosibacterium paludis</name>
    <dbReference type="NCBI Taxonomy" id="1615952"/>
    <lineage>
        <taxon>Bacteria</taxon>
        <taxon>Pseudomonadati</taxon>
        <taxon>Pseudomonadota</taxon>
        <taxon>Betaproteobacteria</taxon>
        <taxon>Rhodocyclales</taxon>
        <taxon>Zoogloeaceae</taxon>
        <taxon>Uliginosibacterium</taxon>
    </lineage>
</organism>
<keyword evidence="1" id="KW-0175">Coiled coil</keyword>
<evidence type="ECO:0000313" key="3">
    <source>
        <dbReference type="Proteomes" id="UP001548590"/>
    </source>
</evidence>
<keyword evidence="3" id="KW-1185">Reference proteome</keyword>
<dbReference type="Proteomes" id="UP001548590">
    <property type="component" value="Unassembled WGS sequence"/>
</dbReference>
<dbReference type="Pfam" id="PF13489">
    <property type="entry name" value="Methyltransf_23"/>
    <property type="match status" value="1"/>
</dbReference>
<dbReference type="SUPFAM" id="SSF53335">
    <property type="entry name" value="S-adenosyl-L-methionine-dependent methyltransferases"/>
    <property type="match status" value="1"/>
</dbReference>
<dbReference type="GO" id="GO:0032259">
    <property type="term" value="P:methylation"/>
    <property type="evidence" value="ECO:0007669"/>
    <property type="project" value="UniProtKB-KW"/>
</dbReference>
<dbReference type="InterPro" id="IPR029063">
    <property type="entry name" value="SAM-dependent_MTases_sf"/>
</dbReference>